<dbReference type="OrthoDB" id="2789670at2759"/>
<dbReference type="PANTHER" id="PTHR46300:SF1">
    <property type="entry name" value="P450, PUTATIVE (EUROFUNG)-RELATED"/>
    <property type="match status" value="1"/>
</dbReference>
<evidence type="ECO:0000256" key="5">
    <source>
        <dbReference type="ARBA" id="ARBA00022723"/>
    </source>
</evidence>
<dbReference type="InterPro" id="IPR036396">
    <property type="entry name" value="Cyt_P450_sf"/>
</dbReference>
<dbReference type="PROSITE" id="PS00086">
    <property type="entry name" value="CYTOCHROME_P450"/>
    <property type="match status" value="1"/>
</dbReference>
<dbReference type="InParanoid" id="W4KFI5"/>
<feature type="transmembrane region" description="Helical" evidence="11">
    <location>
        <begin position="12"/>
        <end position="29"/>
    </location>
</feature>
<feature type="binding site" description="axial binding residue" evidence="9">
    <location>
        <position position="434"/>
    </location>
    <ligand>
        <name>heme</name>
        <dbReference type="ChEBI" id="CHEBI:30413"/>
    </ligand>
    <ligandPart>
        <name>Fe</name>
        <dbReference type="ChEBI" id="CHEBI:18248"/>
    </ligandPart>
</feature>
<keyword evidence="6 10" id="KW-0560">Oxidoreductase</keyword>
<keyword evidence="13" id="KW-1185">Reference proteome</keyword>
<comment type="cofactor">
    <cofactor evidence="1 9">
        <name>heme</name>
        <dbReference type="ChEBI" id="CHEBI:30413"/>
    </cofactor>
</comment>
<dbReference type="HOGENOM" id="CLU_001570_2_1_1"/>
<comment type="pathway">
    <text evidence="2">Secondary metabolite biosynthesis.</text>
</comment>
<evidence type="ECO:0000256" key="2">
    <source>
        <dbReference type="ARBA" id="ARBA00005179"/>
    </source>
</evidence>
<dbReference type="InterPro" id="IPR001128">
    <property type="entry name" value="Cyt_P450"/>
</dbReference>
<accession>W4KFI5</accession>
<dbReference type="CDD" id="cd11065">
    <property type="entry name" value="CYP64-like"/>
    <property type="match status" value="1"/>
</dbReference>
<gene>
    <name evidence="12" type="ORF">HETIRDRAFT_155598</name>
</gene>
<keyword evidence="5 9" id="KW-0479">Metal-binding</keyword>
<dbReference type="eggNOG" id="KOG0156">
    <property type="taxonomic scope" value="Eukaryota"/>
</dbReference>
<evidence type="ECO:0000256" key="10">
    <source>
        <dbReference type="RuleBase" id="RU000461"/>
    </source>
</evidence>
<dbReference type="GO" id="GO:0016705">
    <property type="term" value="F:oxidoreductase activity, acting on paired donors, with incorporation or reduction of molecular oxygen"/>
    <property type="evidence" value="ECO:0007669"/>
    <property type="project" value="InterPro"/>
</dbReference>
<evidence type="ECO:0000256" key="6">
    <source>
        <dbReference type="ARBA" id="ARBA00023002"/>
    </source>
</evidence>
<dbReference type="GeneID" id="20667583"/>
<name>W4KFI5_HETIT</name>
<keyword evidence="11" id="KW-1133">Transmembrane helix</keyword>
<dbReference type="Proteomes" id="UP000030671">
    <property type="component" value="Unassembled WGS sequence"/>
</dbReference>
<keyword evidence="11" id="KW-0812">Transmembrane</keyword>
<evidence type="ECO:0000256" key="3">
    <source>
        <dbReference type="ARBA" id="ARBA00010617"/>
    </source>
</evidence>
<evidence type="ECO:0000256" key="1">
    <source>
        <dbReference type="ARBA" id="ARBA00001971"/>
    </source>
</evidence>
<organism evidence="12 13">
    <name type="scientific">Heterobasidion irregulare (strain TC 32-1)</name>
    <dbReference type="NCBI Taxonomy" id="747525"/>
    <lineage>
        <taxon>Eukaryota</taxon>
        <taxon>Fungi</taxon>
        <taxon>Dikarya</taxon>
        <taxon>Basidiomycota</taxon>
        <taxon>Agaricomycotina</taxon>
        <taxon>Agaricomycetes</taxon>
        <taxon>Russulales</taxon>
        <taxon>Bondarzewiaceae</taxon>
        <taxon>Heterobasidion</taxon>
        <taxon>Heterobasidion annosum species complex</taxon>
    </lineage>
</organism>
<dbReference type="STRING" id="747525.W4KFI5"/>
<dbReference type="KEGG" id="hir:HETIRDRAFT_155598"/>
<protein>
    <recommendedName>
        <fullName evidence="14">Cytochrome P450</fullName>
    </recommendedName>
</protein>
<keyword evidence="8 10" id="KW-0503">Monooxygenase</keyword>
<evidence type="ECO:0000256" key="11">
    <source>
        <dbReference type="SAM" id="Phobius"/>
    </source>
</evidence>
<dbReference type="InterPro" id="IPR002401">
    <property type="entry name" value="Cyt_P450_E_grp-I"/>
</dbReference>
<evidence type="ECO:0000256" key="4">
    <source>
        <dbReference type="ARBA" id="ARBA00022617"/>
    </source>
</evidence>
<evidence type="ECO:0000256" key="7">
    <source>
        <dbReference type="ARBA" id="ARBA00023004"/>
    </source>
</evidence>
<dbReference type="GO" id="GO:0004497">
    <property type="term" value="F:monooxygenase activity"/>
    <property type="evidence" value="ECO:0007669"/>
    <property type="project" value="UniProtKB-KW"/>
</dbReference>
<dbReference type="GO" id="GO:0020037">
    <property type="term" value="F:heme binding"/>
    <property type="evidence" value="ECO:0007669"/>
    <property type="project" value="InterPro"/>
</dbReference>
<evidence type="ECO:0000256" key="8">
    <source>
        <dbReference type="ARBA" id="ARBA00023033"/>
    </source>
</evidence>
<comment type="similarity">
    <text evidence="3 10">Belongs to the cytochrome P450 family.</text>
</comment>
<evidence type="ECO:0000256" key="9">
    <source>
        <dbReference type="PIRSR" id="PIRSR602401-1"/>
    </source>
</evidence>
<dbReference type="EMBL" id="KI925456">
    <property type="protein sequence ID" value="ETW84622.1"/>
    <property type="molecule type" value="Genomic_DNA"/>
</dbReference>
<dbReference type="Gene3D" id="1.10.630.10">
    <property type="entry name" value="Cytochrome P450"/>
    <property type="match status" value="1"/>
</dbReference>
<dbReference type="InterPro" id="IPR050364">
    <property type="entry name" value="Cytochrome_P450_fung"/>
</dbReference>
<dbReference type="SUPFAM" id="SSF48264">
    <property type="entry name" value="Cytochrome P450"/>
    <property type="match status" value="1"/>
</dbReference>
<keyword evidence="4 9" id="KW-0349">Heme</keyword>
<keyword evidence="11" id="KW-0472">Membrane</keyword>
<reference evidence="12 13" key="1">
    <citation type="journal article" date="2012" name="New Phytol.">
        <title>Insight into trade-off between wood decay and parasitism from the genome of a fungal forest pathogen.</title>
        <authorList>
            <person name="Olson A."/>
            <person name="Aerts A."/>
            <person name="Asiegbu F."/>
            <person name="Belbahri L."/>
            <person name="Bouzid O."/>
            <person name="Broberg A."/>
            <person name="Canback B."/>
            <person name="Coutinho P.M."/>
            <person name="Cullen D."/>
            <person name="Dalman K."/>
            <person name="Deflorio G."/>
            <person name="van Diepen L.T."/>
            <person name="Dunand C."/>
            <person name="Duplessis S."/>
            <person name="Durling M."/>
            <person name="Gonthier P."/>
            <person name="Grimwood J."/>
            <person name="Fossdal C.G."/>
            <person name="Hansson D."/>
            <person name="Henrissat B."/>
            <person name="Hietala A."/>
            <person name="Himmelstrand K."/>
            <person name="Hoffmeister D."/>
            <person name="Hogberg N."/>
            <person name="James T.Y."/>
            <person name="Karlsson M."/>
            <person name="Kohler A."/>
            <person name="Kues U."/>
            <person name="Lee Y.H."/>
            <person name="Lin Y.C."/>
            <person name="Lind M."/>
            <person name="Lindquist E."/>
            <person name="Lombard V."/>
            <person name="Lucas S."/>
            <person name="Lunden K."/>
            <person name="Morin E."/>
            <person name="Murat C."/>
            <person name="Park J."/>
            <person name="Raffaello T."/>
            <person name="Rouze P."/>
            <person name="Salamov A."/>
            <person name="Schmutz J."/>
            <person name="Solheim H."/>
            <person name="Stahlberg J."/>
            <person name="Velez H."/>
            <person name="de Vries R.P."/>
            <person name="Wiebenga A."/>
            <person name="Woodward S."/>
            <person name="Yakovlev I."/>
            <person name="Garbelotto M."/>
            <person name="Martin F."/>
            <person name="Grigoriev I.V."/>
            <person name="Stenlid J."/>
        </authorList>
    </citation>
    <scope>NUCLEOTIDE SEQUENCE [LARGE SCALE GENOMIC DNA]</scope>
    <source>
        <strain evidence="12 13">TC 32-1</strain>
    </source>
</reference>
<sequence>MFETLSAGLTLQPPFAVFILGTVAFLLWWKHGATKLPLPPGPPGHWLWGNIIPETKDYLKYHEWAQEYGPIYSLRSGRRTVIVIANNEAAAEILEKEGIHSADRPRTVAAGEMMSGNMRILLIGVGDRFRKLRKALHSHLQPKLVPIYEPLQLFNAKVLIRDILKNPEGHRKHARRYAASVILSLTYGKPSPSHPEDPDIPLISRCLVRIGRAVRPGAHVVDDLPWLKSVPFYGKQLRGYHREELALFRRQMQTTRDDIASKKAPPSFGKYLVERQDELELEDNEAAYLAGSMFGAGSETTGSAISVVIMAAACFPDAQTVVQNELDDVVGPNRLPSFSDVDLLPQVEAFVLESFRWRPGSFSGFQHRSTEEIIYKGYRIPAGATLLPNNWSLARDPELFADAEKFDPQRWLNKQGQVRKDLKFPNFGFGRRICPGQYFAMNSLFINTALLLWSFRILQDPTRPIDTLAFTGGVLHSPDPFTAIFERRLAGLHELINEDDS</sequence>
<dbReference type="AlphaFoldDB" id="W4KFI5"/>
<dbReference type="InterPro" id="IPR017972">
    <property type="entry name" value="Cyt_P450_CS"/>
</dbReference>
<dbReference type="PRINTS" id="PR00463">
    <property type="entry name" value="EP450I"/>
</dbReference>
<evidence type="ECO:0000313" key="12">
    <source>
        <dbReference type="EMBL" id="ETW84622.1"/>
    </source>
</evidence>
<keyword evidence="7 9" id="KW-0408">Iron</keyword>
<dbReference type="Pfam" id="PF00067">
    <property type="entry name" value="p450"/>
    <property type="match status" value="1"/>
</dbReference>
<proteinExistence type="inferred from homology"/>
<dbReference type="PANTHER" id="PTHR46300">
    <property type="entry name" value="P450, PUTATIVE (EUROFUNG)-RELATED-RELATED"/>
    <property type="match status" value="1"/>
</dbReference>
<dbReference type="RefSeq" id="XP_009544269.1">
    <property type="nucleotide sequence ID" value="XM_009545974.1"/>
</dbReference>
<evidence type="ECO:0008006" key="14">
    <source>
        <dbReference type="Google" id="ProtNLM"/>
    </source>
</evidence>
<evidence type="ECO:0000313" key="13">
    <source>
        <dbReference type="Proteomes" id="UP000030671"/>
    </source>
</evidence>
<dbReference type="GO" id="GO:0005506">
    <property type="term" value="F:iron ion binding"/>
    <property type="evidence" value="ECO:0007669"/>
    <property type="project" value="InterPro"/>
</dbReference>